<organism evidence="2 3">
    <name type="scientific">Aeropyrum pernix</name>
    <dbReference type="NCBI Taxonomy" id="56636"/>
    <lineage>
        <taxon>Archaea</taxon>
        <taxon>Thermoproteota</taxon>
        <taxon>Thermoprotei</taxon>
        <taxon>Desulfurococcales</taxon>
        <taxon>Desulfurococcaceae</taxon>
        <taxon>Aeropyrum</taxon>
    </lineage>
</organism>
<reference evidence="2 3" key="1">
    <citation type="submission" date="2017-02" db="EMBL/GenBank/DDBJ databases">
        <title>isolation and characterization of a novel temperate virus Aeropyrum globular virus 1 infecting hyperthermophilic archaeon Aeropyrum.</title>
        <authorList>
            <person name="Yumiya M."/>
            <person name="Yoshida T."/>
            <person name="Sako Y."/>
        </authorList>
    </citation>
    <scope>NUCLEOTIDE SEQUENCE [LARGE SCALE GENOMIC DNA]</scope>
    <source>
        <strain evidence="2 3">YK1-12-2013</strain>
    </source>
</reference>
<protein>
    <recommendedName>
        <fullName evidence="1">Peptidase M28 domain-containing protein</fullName>
    </recommendedName>
</protein>
<comment type="caution">
    <text evidence="2">The sequence shown here is derived from an EMBL/GenBank/DDBJ whole genome shotgun (WGS) entry which is preliminary data.</text>
</comment>
<dbReference type="AlphaFoldDB" id="A0A401HBP9"/>
<proteinExistence type="predicted"/>
<feature type="non-terminal residue" evidence="2">
    <location>
        <position position="302"/>
    </location>
</feature>
<gene>
    <name evidence="2" type="ORF">apy_14740</name>
</gene>
<evidence type="ECO:0000259" key="1">
    <source>
        <dbReference type="Pfam" id="PF04389"/>
    </source>
</evidence>
<sequence>RDYNVVAVDGGRGGVVLAGAHLDHWYTGFTDNILGVAQAVETARRLRGRGLAAGVVVFGAEEHGMPGMASWYWAAGSRSYAGLLRESGAAEEVEAYVNFDVAGYRCLVASGAPQLVGHALEAGAVERCCECPECDSIMMAWAGIPTLSLHSLWCPGVQEAYHTPRDTPDRASWDTAWTAVEAAVRTVTRGPEWPRLAHHFRSSLSGAGVRGRRLLYILESLARRAGWGPLFREASRSLLKVVHYGSLRWESRPLEALYMPEASLFKRIMGDIERGKPPLAVVEVGRSERQLYSLSPTPPPRA</sequence>
<dbReference type="RefSeq" id="WP_131160683.1">
    <property type="nucleotide sequence ID" value="NZ_BDMD01000094.1"/>
</dbReference>
<dbReference type="OrthoDB" id="19029at2157"/>
<evidence type="ECO:0000313" key="3">
    <source>
        <dbReference type="Proteomes" id="UP000291213"/>
    </source>
</evidence>
<dbReference type="Gene3D" id="3.40.630.10">
    <property type="entry name" value="Zn peptidases"/>
    <property type="match status" value="1"/>
</dbReference>
<accession>A0A401HBP9</accession>
<evidence type="ECO:0000313" key="2">
    <source>
        <dbReference type="EMBL" id="GBF09749.1"/>
    </source>
</evidence>
<name>A0A401HBP9_AERPX</name>
<dbReference type="Pfam" id="PF04389">
    <property type="entry name" value="Peptidase_M28"/>
    <property type="match status" value="1"/>
</dbReference>
<dbReference type="InterPro" id="IPR007484">
    <property type="entry name" value="Peptidase_M28"/>
</dbReference>
<dbReference type="SUPFAM" id="SSF53187">
    <property type="entry name" value="Zn-dependent exopeptidases"/>
    <property type="match status" value="1"/>
</dbReference>
<feature type="domain" description="Peptidase M28" evidence="1">
    <location>
        <begin position="5"/>
        <end position="184"/>
    </location>
</feature>
<dbReference type="EMBL" id="BDMD01000094">
    <property type="protein sequence ID" value="GBF09749.1"/>
    <property type="molecule type" value="Genomic_DNA"/>
</dbReference>
<feature type="non-terminal residue" evidence="2">
    <location>
        <position position="1"/>
    </location>
</feature>
<dbReference type="Proteomes" id="UP000291213">
    <property type="component" value="Unassembled WGS sequence"/>
</dbReference>